<dbReference type="FunFam" id="3.40.1440.10:FF:000001">
    <property type="entry name" value="UvrABC system protein C"/>
    <property type="match status" value="1"/>
</dbReference>
<dbReference type="InterPro" id="IPR035901">
    <property type="entry name" value="GIY-YIG_endonuc_sf"/>
</dbReference>
<comment type="caution">
    <text evidence="10">The sequence shown here is derived from an EMBL/GenBank/DDBJ whole genome shotgun (WGS) entry which is preliminary data.</text>
</comment>
<comment type="function">
    <text evidence="6">The UvrABC repair system catalyzes the recognition and processing of DNA lesions. UvrC both incises the 5' and 3' sides of the lesion. The N-terminal half is responsible for the 3' incision and the C-terminal half is responsible for the 5' incision.</text>
</comment>
<dbReference type="AlphaFoldDB" id="A0A399J8A3"/>
<dbReference type="InterPro" id="IPR047296">
    <property type="entry name" value="GIY-YIG_UvrC_Cho"/>
</dbReference>
<feature type="domain" description="UVR" evidence="7">
    <location>
        <begin position="208"/>
        <end position="243"/>
    </location>
</feature>
<comment type="similarity">
    <text evidence="6">Belongs to the UvrC family.</text>
</comment>
<dbReference type="NCBIfam" id="NF001824">
    <property type="entry name" value="PRK00558.1-5"/>
    <property type="match status" value="1"/>
</dbReference>
<dbReference type="Gene3D" id="1.10.150.20">
    <property type="entry name" value="5' to 3' exonuclease, C-terminal subdomain"/>
    <property type="match status" value="1"/>
</dbReference>
<keyword evidence="1 6" id="KW-0963">Cytoplasm</keyword>
<dbReference type="InterPro" id="IPR000305">
    <property type="entry name" value="GIY-YIG_endonuc"/>
</dbReference>
<proteinExistence type="inferred from homology"/>
<dbReference type="InterPro" id="IPR001943">
    <property type="entry name" value="UVR_dom"/>
</dbReference>
<evidence type="ECO:0000256" key="2">
    <source>
        <dbReference type="ARBA" id="ARBA00022763"/>
    </source>
</evidence>
<evidence type="ECO:0000256" key="5">
    <source>
        <dbReference type="ARBA" id="ARBA00023204"/>
    </source>
</evidence>
<dbReference type="Proteomes" id="UP000265419">
    <property type="component" value="Unassembled WGS sequence"/>
</dbReference>
<dbReference type="SUPFAM" id="SSF47781">
    <property type="entry name" value="RuvA domain 2-like"/>
    <property type="match status" value="1"/>
</dbReference>
<dbReference type="CDD" id="cd10434">
    <property type="entry name" value="GIY-YIG_UvrC_Cho"/>
    <property type="match status" value="1"/>
</dbReference>
<dbReference type="Pfam" id="PF22920">
    <property type="entry name" value="UvrC_RNaseH"/>
    <property type="match status" value="1"/>
</dbReference>
<dbReference type="InterPro" id="IPR036876">
    <property type="entry name" value="UVR_dom_sf"/>
</dbReference>
<keyword evidence="3 6" id="KW-0228">DNA excision</keyword>
<dbReference type="RefSeq" id="WP_119425225.1">
    <property type="nucleotide sequence ID" value="NZ_QQXK01000022.1"/>
</dbReference>
<dbReference type="Pfam" id="PF08459">
    <property type="entry name" value="UvrC_RNaseH_dom"/>
    <property type="match status" value="1"/>
</dbReference>
<keyword evidence="6" id="KW-0742">SOS response</keyword>
<dbReference type="SMART" id="SM00465">
    <property type="entry name" value="GIYc"/>
    <property type="match status" value="1"/>
</dbReference>
<sequence length="635" mass="70692">MPDPASYRPRTGEIPTDPGVYRFRDPHGRVIYVGKAKNLRQRLTSYFQDPRHLTPKTRTMVTTAGSVEWTVVASEQESLQLEFTWIKEFAPRFNIMFRDDKTYPYLAVTMGETYPRALVMRGDKRKGTKYFGPFYPAKAVRETLDTVLRVFPVRSCSAGVFNRAQRSGRPCLLGYIGKCAAPCVGRISPEEHRELAQELCDFMGGDGQRFIRELERRMGAAAAEMDYEAAARHRDDIAALRRVFERNAVVLDESVDADIFGVEEDDLEAAVQVFHVRGGRIRGQRGWVMEKVEDVSLEQLLEQLLQQVYGEMDDATRIPREVLVPELPEDAEALTGWLAERRGAKVKLKVAQRGPKKELAGTVQENARQALALHKARRAGDVTVRSAGLQQIQDALGLPEPPLRMEGYDNSHVSGTNVVGSMVVFEDGLPKKSDYRRFKVTGEAARDDTSSMYDVISRRFQYYLEELAGEDELSSGEVSAEAATPARFSYPPSLVVVDGGPPQVAAAQQALDDLGITEISVVGLAKRLEEVWVPGDEFPVILPRDSEGLYLLQRLRDESHRFAITFHRERRGKSMLTSVLDDVPGLGPAKKAALLKHFGSVKKMKAATLEELGEVKGVGPRLATAVFAALHDDAA</sequence>
<gene>
    <name evidence="6" type="primary">uvrC</name>
    <name evidence="10" type="ORF">DWB68_11280</name>
</gene>
<evidence type="ECO:0000259" key="9">
    <source>
        <dbReference type="PROSITE" id="PS50165"/>
    </source>
</evidence>
<keyword evidence="11" id="KW-1185">Reference proteome</keyword>
<dbReference type="PROSITE" id="PS50151">
    <property type="entry name" value="UVR"/>
    <property type="match status" value="1"/>
</dbReference>
<dbReference type="InterPro" id="IPR038476">
    <property type="entry name" value="UvrC_RNase_H_dom_sf"/>
</dbReference>
<feature type="domain" description="UvrC family homology region profile" evidence="9">
    <location>
        <begin position="259"/>
        <end position="511"/>
    </location>
</feature>
<organism evidence="10 11">
    <name type="scientific">Galactobacter valiniphilus</name>
    <dbReference type="NCBI Taxonomy" id="2676122"/>
    <lineage>
        <taxon>Bacteria</taxon>
        <taxon>Bacillati</taxon>
        <taxon>Actinomycetota</taxon>
        <taxon>Actinomycetes</taxon>
        <taxon>Micrococcales</taxon>
        <taxon>Micrococcaceae</taxon>
        <taxon>Galactobacter</taxon>
    </lineage>
</organism>
<dbReference type="Pfam" id="PF02151">
    <property type="entry name" value="UVR"/>
    <property type="match status" value="1"/>
</dbReference>
<dbReference type="GO" id="GO:0005737">
    <property type="term" value="C:cytoplasm"/>
    <property type="evidence" value="ECO:0007669"/>
    <property type="project" value="UniProtKB-SubCell"/>
</dbReference>
<evidence type="ECO:0000256" key="6">
    <source>
        <dbReference type="HAMAP-Rule" id="MF_00203"/>
    </source>
</evidence>
<keyword evidence="5 6" id="KW-0234">DNA repair</keyword>
<dbReference type="PROSITE" id="PS50165">
    <property type="entry name" value="UVRC"/>
    <property type="match status" value="1"/>
</dbReference>
<evidence type="ECO:0000256" key="4">
    <source>
        <dbReference type="ARBA" id="ARBA00022881"/>
    </source>
</evidence>
<dbReference type="GO" id="GO:0009381">
    <property type="term" value="F:excinuclease ABC activity"/>
    <property type="evidence" value="ECO:0007669"/>
    <property type="project" value="UniProtKB-UniRule"/>
</dbReference>
<evidence type="ECO:0000256" key="1">
    <source>
        <dbReference type="ARBA" id="ARBA00022490"/>
    </source>
</evidence>
<dbReference type="Pfam" id="PF14520">
    <property type="entry name" value="HHH_5"/>
    <property type="match status" value="1"/>
</dbReference>
<feature type="domain" description="GIY-YIG" evidence="8">
    <location>
        <begin position="16"/>
        <end position="95"/>
    </location>
</feature>
<evidence type="ECO:0000259" key="7">
    <source>
        <dbReference type="PROSITE" id="PS50151"/>
    </source>
</evidence>
<dbReference type="Gene3D" id="3.40.1440.10">
    <property type="entry name" value="GIY-YIG endonuclease"/>
    <property type="match status" value="1"/>
</dbReference>
<dbReference type="EMBL" id="QQXK01000022">
    <property type="protein sequence ID" value="RII41738.1"/>
    <property type="molecule type" value="Genomic_DNA"/>
</dbReference>
<dbReference type="GO" id="GO:0003677">
    <property type="term" value="F:DNA binding"/>
    <property type="evidence" value="ECO:0007669"/>
    <property type="project" value="UniProtKB-UniRule"/>
</dbReference>
<comment type="subunit">
    <text evidence="6">Interacts with UvrB in an incision complex.</text>
</comment>
<evidence type="ECO:0000313" key="10">
    <source>
        <dbReference type="EMBL" id="RII41738.1"/>
    </source>
</evidence>
<dbReference type="SUPFAM" id="SSF46600">
    <property type="entry name" value="C-terminal UvrC-binding domain of UvrB"/>
    <property type="match status" value="1"/>
</dbReference>
<dbReference type="InterPro" id="IPR004791">
    <property type="entry name" value="UvrC"/>
</dbReference>
<protein>
    <recommendedName>
        <fullName evidence="6">UvrABC system protein C</fullName>
        <shortName evidence="6">Protein UvrC</shortName>
    </recommendedName>
    <alternativeName>
        <fullName evidence="6">Excinuclease ABC subunit C</fullName>
    </alternativeName>
</protein>
<dbReference type="InterPro" id="IPR050066">
    <property type="entry name" value="UvrABC_protein_C"/>
</dbReference>
<dbReference type="HAMAP" id="MF_00203">
    <property type="entry name" value="UvrC"/>
    <property type="match status" value="1"/>
</dbReference>
<dbReference type="InterPro" id="IPR001162">
    <property type="entry name" value="UvrC_RNase_H_dom"/>
</dbReference>
<name>A0A399J8A3_9MICC</name>
<dbReference type="SMART" id="SM00278">
    <property type="entry name" value="HhH1"/>
    <property type="match status" value="2"/>
</dbReference>
<dbReference type="PROSITE" id="PS50164">
    <property type="entry name" value="GIY_YIG"/>
    <property type="match status" value="1"/>
</dbReference>
<dbReference type="NCBIfam" id="TIGR00194">
    <property type="entry name" value="uvrC"/>
    <property type="match status" value="1"/>
</dbReference>
<evidence type="ECO:0000313" key="11">
    <source>
        <dbReference type="Proteomes" id="UP000265419"/>
    </source>
</evidence>
<accession>A0A399J8A3</accession>
<dbReference type="InterPro" id="IPR003583">
    <property type="entry name" value="Hlx-hairpin-Hlx_DNA-bd_motif"/>
</dbReference>
<dbReference type="Gene3D" id="4.10.860.10">
    <property type="entry name" value="UVR domain"/>
    <property type="match status" value="1"/>
</dbReference>
<dbReference type="SUPFAM" id="SSF82771">
    <property type="entry name" value="GIY-YIG endonuclease"/>
    <property type="match status" value="1"/>
</dbReference>
<dbReference type="GO" id="GO:0009380">
    <property type="term" value="C:excinuclease repair complex"/>
    <property type="evidence" value="ECO:0007669"/>
    <property type="project" value="InterPro"/>
</dbReference>
<dbReference type="PANTHER" id="PTHR30562">
    <property type="entry name" value="UVRC/OXIDOREDUCTASE"/>
    <property type="match status" value="1"/>
</dbReference>
<comment type="subcellular location">
    <subcellularLocation>
        <location evidence="6">Cytoplasm</location>
    </subcellularLocation>
</comment>
<dbReference type="InterPro" id="IPR010994">
    <property type="entry name" value="RuvA_2-like"/>
</dbReference>
<dbReference type="PANTHER" id="PTHR30562:SF1">
    <property type="entry name" value="UVRABC SYSTEM PROTEIN C"/>
    <property type="match status" value="1"/>
</dbReference>
<evidence type="ECO:0000256" key="3">
    <source>
        <dbReference type="ARBA" id="ARBA00022769"/>
    </source>
</evidence>
<dbReference type="Pfam" id="PF01541">
    <property type="entry name" value="GIY-YIG"/>
    <property type="match status" value="1"/>
</dbReference>
<reference evidence="10 11" key="1">
    <citation type="submission" date="2018-07" db="EMBL/GenBank/DDBJ databases">
        <title>Arthrobacter sp. nov., isolated from raw cow's milk with high bacterial count.</title>
        <authorList>
            <person name="Hahne J."/>
            <person name="Isele D."/>
            <person name="Lipski A."/>
        </authorList>
    </citation>
    <scope>NUCLEOTIDE SEQUENCE [LARGE SCALE GENOMIC DNA]</scope>
    <source>
        <strain evidence="10 11">JZ R-35</strain>
    </source>
</reference>
<dbReference type="GO" id="GO:0009432">
    <property type="term" value="P:SOS response"/>
    <property type="evidence" value="ECO:0007669"/>
    <property type="project" value="UniProtKB-UniRule"/>
</dbReference>
<dbReference type="Gene3D" id="3.30.420.340">
    <property type="entry name" value="UvrC, RNAse H endonuclease domain"/>
    <property type="match status" value="1"/>
</dbReference>
<keyword evidence="4 6" id="KW-0267">Excision nuclease</keyword>
<evidence type="ECO:0000259" key="8">
    <source>
        <dbReference type="PROSITE" id="PS50164"/>
    </source>
</evidence>
<dbReference type="GO" id="GO:0006289">
    <property type="term" value="P:nucleotide-excision repair"/>
    <property type="evidence" value="ECO:0007669"/>
    <property type="project" value="UniProtKB-UniRule"/>
</dbReference>
<keyword evidence="2 6" id="KW-0227">DNA damage</keyword>